<sequence length="1498" mass="163367">MQSLVILSIFTSLIQALPSARDNNPVCIVGAGPSGLSAAKALEAKGKSTVIFEKRATVGGKCQSYYQGGQFYPLGAVLFSNTEGYAETFKLVQSLGINYEPFIVSDSFYYDPSTGVEEEMSAPSNATLQAIAEEFPRYSQVYQERFAPIGVPGYKNGIPDEFTMPTRDWLLANNFTVLAAVINEFAGKFGYGPFDTVPAVYLLQFFTPDLLAISMGFPGTNALKIDFFNVWSIVAKALSAQINLGVSITGISRGDLPSIQYRDASQNQKTQTCSDIILAFPPTTSALKAANFQPSPVETALFNQVTTNNYFASAVHMNQLPPENITFTQALPGPITPFVPEGQPVYFLPLHPTSIASVYSAGGSATTDDQIRSQLVQDLSKFNKDPHNAQQASVAISDKDILAFSGHIDYFPRVATASLQGGWYKTFEANQGEGHIYYASGLNNFELVEYAIRAANDLLTVSPRVLEPTGTCSVVAFLSPQHESFTDVILSPQQFFYFSVKRELEHTNTSRCCLTRPAGVTGTQPHEKPPAQPSTCPLSTKLGRDFASSTESKAQHEAKMDPLSAIGLASAIVQFVQFGFQIADRLNDLTAYRCPAAAGQRPVFHPAGADDEHIQLAGDRVAVQNARAELERHVAELHKQLELEQLSIQRGRHQFIIGNRGVPMEDFFADTGCAILLPSDDDDDLITIVGPPSQVQIGVEKAMDLAMGMQMSNIDLSRFHRAAPGGAASHAANITRYLRQRREIDRLEKLYNTHINTPFSQDGALPWELYSRDGKKCHSCPLKKDYGVQLVVPEAGEPNGSVLLVFEGPNPTEGAYQPPRVKPSDAELAAFQQGLTDAKKHIIDLISQQESLTSTALDVPAKFHERLRRFIKKEQESRASGQIPIRVTKVGTTITLRGPNSAVTSLAAKAAAFVEQEKEDDKERGFTLSFDFPQKFANHLIGKGGSNIKELRDRFDVEIQVQDGKVELKGPKAKAEIARTYIQNLGRSLADETTHTLKIDPKYHRELIGTQGTQINRLQTRYKVLIFFPRSAKNAADDQSNADAASDAGKPRRQQGPDEVIIRGPKKGADEARDEIFSLHKYLEEHSATATVSVQQKQVGSLIGQGGAALDELRQLTGARIDVPADRDTEMVEISIKGTAAQVAKAKKALEEKRTVFDDTVVKTVDVDKKHHRALIGASGSTLREIVVGAGGSDDRRALARTIQFPKQEADGNTIKVEGRTDVVDKIIKRILEIAAERDSQVTEVIDVPVDQHRTLIGRGGDAKRQLETKLGVSIDVPRQGDGKTGVKISGVAENVAKAKEHIGALLKQQEGETIQIPRNVHHVISNGGQFFRQLRNNHQVTVDHAGQKLPSKPEAGARVTGGALPLITDDADASADVHSWNVVKTASGEAGDIPWVLRGSPENVAKVKQLIEKQLNLAKKQDATGYLVLPDPKTYRFVIGQGGSKVNSIREQSNCKIQVPRDQAKDEAIEIIGTEEGVEKAKELILAAIKEGLSNRD</sequence>
<dbReference type="EMBL" id="JANJQO010000915">
    <property type="protein sequence ID" value="KAJ2973817.1"/>
    <property type="molecule type" value="Genomic_DNA"/>
</dbReference>
<protein>
    <submittedName>
        <fullName evidence="1">Uncharacterized protein</fullName>
    </submittedName>
</protein>
<proteinExistence type="predicted"/>
<accession>A0ACC1N4K2</accession>
<dbReference type="Proteomes" id="UP001143910">
    <property type="component" value="Unassembled WGS sequence"/>
</dbReference>
<name>A0ACC1N4K2_9HYPO</name>
<reference evidence="1" key="1">
    <citation type="submission" date="2022-08" db="EMBL/GenBank/DDBJ databases">
        <title>Genome Sequence of Lecanicillium fungicola.</title>
        <authorList>
            <person name="Buettner E."/>
        </authorList>
    </citation>
    <scope>NUCLEOTIDE SEQUENCE</scope>
    <source>
        <strain evidence="1">Babe33</strain>
    </source>
</reference>
<gene>
    <name evidence="1" type="ORF">NQ176_g6390</name>
</gene>
<evidence type="ECO:0000313" key="2">
    <source>
        <dbReference type="Proteomes" id="UP001143910"/>
    </source>
</evidence>
<comment type="caution">
    <text evidence="1">The sequence shown here is derived from an EMBL/GenBank/DDBJ whole genome shotgun (WGS) entry which is preliminary data.</text>
</comment>
<evidence type="ECO:0000313" key="1">
    <source>
        <dbReference type="EMBL" id="KAJ2973817.1"/>
    </source>
</evidence>
<organism evidence="1 2">
    <name type="scientific">Zarea fungicola</name>
    <dbReference type="NCBI Taxonomy" id="93591"/>
    <lineage>
        <taxon>Eukaryota</taxon>
        <taxon>Fungi</taxon>
        <taxon>Dikarya</taxon>
        <taxon>Ascomycota</taxon>
        <taxon>Pezizomycotina</taxon>
        <taxon>Sordariomycetes</taxon>
        <taxon>Hypocreomycetidae</taxon>
        <taxon>Hypocreales</taxon>
        <taxon>Cordycipitaceae</taxon>
        <taxon>Zarea</taxon>
    </lineage>
</organism>
<keyword evidence="2" id="KW-1185">Reference proteome</keyword>